<proteinExistence type="predicted"/>
<evidence type="ECO:0000313" key="1">
    <source>
        <dbReference type="EMBL" id="MDV4343370.1"/>
    </source>
</evidence>
<dbReference type="EMBL" id="JABFFQ010000007">
    <property type="protein sequence ID" value="MDV4343370.1"/>
    <property type="molecule type" value="Genomic_DNA"/>
</dbReference>
<sequence>MVACPYCGAELTGYERIATFGKGNLRAETVLCCRYCRWQGTCREYTTLCSNSLQM</sequence>
<evidence type="ECO:0000313" key="2">
    <source>
        <dbReference type="Proteomes" id="UP001273768"/>
    </source>
</evidence>
<protein>
    <submittedName>
        <fullName evidence="1">Uncharacterized protein</fullName>
    </submittedName>
</protein>
<organism evidence="1 2">
    <name type="scientific">Methanoculleus nereidis</name>
    <dbReference type="NCBI Taxonomy" id="2735141"/>
    <lineage>
        <taxon>Archaea</taxon>
        <taxon>Methanobacteriati</taxon>
        <taxon>Methanobacteriota</taxon>
        <taxon>Stenosarchaea group</taxon>
        <taxon>Methanomicrobia</taxon>
        <taxon>Methanomicrobiales</taxon>
        <taxon>Methanomicrobiaceae</taxon>
        <taxon>Methanoculleus</taxon>
    </lineage>
</organism>
<gene>
    <name evidence="1" type="ORF">HL657_09380</name>
</gene>
<keyword evidence="2" id="KW-1185">Reference proteome</keyword>
<comment type="caution">
    <text evidence="1">The sequence shown here is derived from an EMBL/GenBank/DDBJ whole genome shotgun (WGS) entry which is preliminary data.</text>
</comment>
<accession>A0ABU3Z3I1</accession>
<dbReference type="Proteomes" id="UP001273768">
    <property type="component" value="Unassembled WGS sequence"/>
</dbReference>
<reference evidence="1 2" key="1">
    <citation type="submission" date="2020-05" db="EMBL/GenBank/DDBJ databases">
        <title>Isolation and characterization of methanoarchaea from a cold seep at offshore SW Taiwan.</title>
        <authorList>
            <person name="Chen Y.-W."/>
            <person name="Chen S.-C."/>
            <person name="Lai M.-C."/>
        </authorList>
    </citation>
    <scope>NUCLEOTIDE SEQUENCE [LARGE SCALE GENOMIC DNA]</scope>
    <source>
        <strain evidence="1 2">YWC-01</strain>
    </source>
</reference>
<dbReference type="RefSeq" id="WP_317296554.1">
    <property type="nucleotide sequence ID" value="NZ_JABFFQ010000007.1"/>
</dbReference>
<name>A0ABU3Z3I1_9EURY</name>